<dbReference type="Gene3D" id="1.20.81.30">
    <property type="entry name" value="Type II secretion system (T2SS), domain F"/>
    <property type="match status" value="1"/>
</dbReference>
<keyword evidence="3 6" id="KW-0812">Transmembrane</keyword>
<protein>
    <submittedName>
        <fullName evidence="8">Unannotated protein</fullName>
    </submittedName>
</protein>
<comment type="subcellular location">
    <subcellularLocation>
        <location evidence="1">Cell membrane</location>
        <topology evidence="1">Multi-pass membrane protein</topology>
    </subcellularLocation>
</comment>
<dbReference type="PANTHER" id="PTHR35007:SF2">
    <property type="entry name" value="PILUS ASSEMBLE PROTEIN"/>
    <property type="match status" value="1"/>
</dbReference>
<evidence type="ECO:0000256" key="6">
    <source>
        <dbReference type="SAM" id="Phobius"/>
    </source>
</evidence>
<name>A0A6J6H5B3_9ZZZZ</name>
<evidence type="ECO:0000256" key="4">
    <source>
        <dbReference type="ARBA" id="ARBA00022989"/>
    </source>
</evidence>
<dbReference type="Pfam" id="PF00482">
    <property type="entry name" value="T2SSF"/>
    <property type="match status" value="1"/>
</dbReference>
<sequence length="302" mass="33136">MNRFAILPVLLVAYGSWLLLREVRWFRRVGLTDRLRPYLAGGPISPGTPIDRTMASFTAVLAPSAEAIGDRIASLLGGTESLGRQLERVHSPLSSTAFRLRQLGWAVIGFALGSLIAASVRPPVPFTVLFILGAPTIVFLLLELELTHQSNVWRRQITLELPVVSEQLAMLLSSGFSLGAGLNRLSNRSTGTIARDLRRVVNRIQQGLDETQALREWADLANVPALDRLISVLAMNRAASDLGRLITDEARVCRADVHRELIERIERRGQQVWIPVTVATLVPGVLFLAVPFAQALQIFASG</sequence>
<keyword evidence="2" id="KW-1003">Cell membrane</keyword>
<feature type="transmembrane region" description="Helical" evidence="6">
    <location>
        <begin position="103"/>
        <end position="120"/>
    </location>
</feature>
<evidence type="ECO:0000259" key="7">
    <source>
        <dbReference type="Pfam" id="PF00482"/>
    </source>
</evidence>
<reference evidence="8" key="1">
    <citation type="submission" date="2020-05" db="EMBL/GenBank/DDBJ databases">
        <authorList>
            <person name="Chiriac C."/>
            <person name="Salcher M."/>
            <person name="Ghai R."/>
            <person name="Kavagutti S V."/>
        </authorList>
    </citation>
    <scope>NUCLEOTIDE SEQUENCE</scope>
</reference>
<accession>A0A6J6H5B3</accession>
<dbReference type="GO" id="GO:0005886">
    <property type="term" value="C:plasma membrane"/>
    <property type="evidence" value="ECO:0007669"/>
    <property type="project" value="UniProtKB-SubCell"/>
</dbReference>
<gene>
    <name evidence="8" type="ORF">UFOPK1835_00911</name>
</gene>
<evidence type="ECO:0000256" key="3">
    <source>
        <dbReference type="ARBA" id="ARBA00022692"/>
    </source>
</evidence>
<feature type="transmembrane region" description="Helical" evidence="6">
    <location>
        <begin position="272"/>
        <end position="293"/>
    </location>
</feature>
<proteinExistence type="predicted"/>
<evidence type="ECO:0000256" key="5">
    <source>
        <dbReference type="ARBA" id="ARBA00023136"/>
    </source>
</evidence>
<dbReference type="InterPro" id="IPR018076">
    <property type="entry name" value="T2SS_GspF_dom"/>
</dbReference>
<dbReference type="AlphaFoldDB" id="A0A6J6H5B3"/>
<feature type="transmembrane region" description="Helical" evidence="6">
    <location>
        <begin position="126"/>
        <end position="146"/>
    </location>
</feature>
<keyword evidence="5 6" id="KW-0472">Membrane</keyword>
<evidence type="ECO:0000256" key="1">
    <source>
        <dbReference type="ARBA" id="ARBA00004651"/>
    </source>
</evidence>
<dbReference type="PANTHER" id="PTHR35007">
    <property type="entry name" value="INTEGRAL MEMBRANE PROTEIN-RELATED"/>
    <property type="match status" value="1"/>
</dbReference>
<keyword evidence="4 6" id="KW-1133">Transmembrane helix</keyword>
<evidence type="ECO:0000256" key="2">
    <source>
        <dbReference type="ARBA" id="ARBA00022475"/>
    </source>
</evidence>
<organism evidence="8">
    <name type="scientific">freshwater metagenome</name>
    <dbReference type="NCBI Taxonomy" id="449393"/>
    <lineage>
        <taxon>unclassified sequences</taxon>
        <taxon>metagenomes</taxon>
        <taxon>ecological metagenomes</taxon>
    </lineage>
</organism>
<evidence type="ECO:0000313" key="8">
    <source>
        <dbReference type="EMBL" id="CAB4608266.1"/>
    </source>
</evidence>
<feature type="transmembrane region" description="Helical" evidence="6">
    <location>
        <begin position="6"/>
        <end position="26"/>
    </location>
</feature>
<feature type="domain" description="Type II secretion system protein GspF" evidence="7">
    <location>
        <begin position="166"/>
        <end position="288"/>
    </location>
</feature>
<dbReference type="EMBL" id="CAEZUP010000031">
    <property type="protein sequence ID" value="CAB4608266.1"/>
    <property type="molecule type" value="Genomic_DNA"/>
</dbReference>
<dbReference type="InterPro" id="IPR042094">
    <property type="entry name" value="T2SS_GspF_sf"/>
</dbReference>